<dbReference type="OrthoDB" id="9182776at2"/>
<feature type="compositionally biased region" description="Basic residues" evidence="1">
    <location>
        <begin position="68"/>
        <end position="89"/>
    </location>
</feature>
<evidence type="ECO:0000313" key="3">
    <source>
        <dbReference type="Proteomes" id="UP000005289"/>
    </source>
</evidence>
<dbReference type="HOGENOM" id="CLU_180684_0_0_6"/>
<accession>W0DSI5</accession>
<keyword evidence="3" id="KW-1185">Reference proteome</keyword>
<evidence type="ECO:0000256" key="1">
    <source>
        <dbReference type="SAM" id="MobiDB-lite"/>
    </source>
</evidence>
<name>W0DSI5_9GAMM</name>
<organism evidence="2 3">
    <name type="scientific">Thioalkalivibrio paradoxus ARh 1</name>
    <dbReference type="NCBI Taxonomy" id="713585"/>
    <lineage>
        <taxon>Bacteria</taxon>
        <taxon>Pseudomonadati</taxon>
        <taxon>Pseudomonadota</taxon>
        <taxon>Gammaproteobacteria</taxon>
        <taxon>Chromatiales</taxon>
        <taxon>Ectothiorhodospiraceae</taxon>
        <taxon>Thioalkalivibrio</taxon>
    </lineage>
</organism>
<feature type="region of interest" description="Disordered" evidence="1">
    <location>
        <begin position="44"/>
        <end position="89"/>
    </location>
</feature>
<sequence>MNEPQAVSPRRRLQELLAIPDSKRTEAEWDELNELEISLAAVNQLSGGGDRHPRTNGGSPGGEGRSGRNSKGRKPQMRSQKRPPRAVES</sequence>
<protein>
    <submittedName>
        <fullName evidence="2">Uncharacterized protein</fullName>
    </submittedName>
</protein>
<dbReference type="RefSeq" id="WP_006746443.1">
    <property type="nucleotide sequence ID" value="NZ_CP007029.1"/>
</dbReference>
<dbReference type="KEGG" id="tti:THITH_00730"/>
<dbReference type="Proteomes" id="UP000005289">
    <property type="component" value="Chromosome"/>
</dbReference>
<dbReference type="EMBL" id="CP007029">
    <property type="protein sequence ID" value="AHE99815.1"/>
    <property type="molecule type" value="Genomic_DNA"/>
</dbReference>
<proteinExistence type="predicted"/>
<evidence type="ECO:0000313" key="2">
    <source>
        <dbReference type="EMBL" id="AHE99815.1"/>
    </source>
</evidence>
<dbReference type="AlphaFoldDB" id="W0DSI5"/>
<gene>
    <name evidence="2" type="ORF">THITH_00730</name>
</gene>
<reference evidence="2 3" key="1">
    <citation type="submission" date="2013-12" db="EMBL/GenBank/DDBJ databases">
        <authorList>
            <consortium name="DOE Joint Genome Institute"/>
            <person name="Muyzer G."/>
            <person name="Huntemann M."/>
            <person name="Han J."/>
            <person name="Chen A."/>
            <person name="Kyrpides N."/>
            <person name="Mavromatis K."/>
            <person name="Markowitz V."/>
            <person name="Palaniappan K."/>
            <person name="Ivanova N."/>
            <person name="Schaumberg A."/>
            <person name="Pati A."/>
            <person name="Liolios K."/>
            <person name="Nordberg H.P."/>
            <person name="Cantor M.N."/>
            <person name="Hua S.X."/>
            <person name="Woyke T."/>
        </authorList>
    </citation>
    <scope>NUCLEOTIDE SEQUENCE [LARGE SCALE GENOMIC DNA]</scope>
    <source>
        <strain evidence="2 3">ARh 1</strain>
    </source>
</reference>